<protein>
    <submittedName>
        <fullName evidence="2">Uncharacterized protein</fullName>
    </submittedName>
</protein>
<gene>
    <name evidence="2" type="ORF">D6D10_05960</name>
</gene>
<name>A0A4S9ES57_AURPU</name>
<comment type="caution">
    <text evidence="2">The sequence shown here is derived from an EMBL/GenBank/DDBJ whole genome shotgun (WGS) entry which is preliminary data.</text>
</comment>
<evidence type="ECO:0000313" key="3">
    <source>
        <dbReference type="Proteomes" id="UP000308953"/>
    </source>
</evidence>
<keyword evidence="1" id="KW-0732">Signal</keyword>
<dbReference type="AlphaFoldDB" id="A0A4S9ES57"/>
<feature type="chain" id="PRO_5020747049" evidence="1">
    <location>
        <begin position="20"/>
        <end position="280"/>
    </location>
</feature>
<organism evidence="2 3">
    <name type="scientific">Aureobasidium pullulans</name>
    <name type="common">Black yeast</name>
    <name type="synonym">Pullularia pullulans</name>
    <dbReference type="NCBI Taxonomy" id="5580"/>
    <lineage>
        <taxon>Eukaryota</taxon>
        <taxon>Fungi</taxon>
        <taxon>Dikarya</taxon>
        <taxon>Ascomycota</taxon>
        <taxon>Pezizomycotina</taxon>
        <taxon>Dothideomycetes</taxon>
        <taxon>Dothideomycetidae</taxon>
        <taxon>Dothideales</taxon>
        <taxon>Saccotheciaceae</taxon>
        <taxon>Aureobasidium</taxon>
    </lineage>
</organism>
<accession>A0A4S9ES57</accession>
<feature type="signal peptide" evidence="1">
    <location>
        <begin position="1"/>
        <end position="19"/>
    </location>
</feature>
<sequence>MKFTTVTAGLLTFSTLGQAAINLTWTPDEVGRIRIGDEIRVSWETDRTYDLEFKFVKWQKDGWKPITTSFQNLRQPAGEGGYVFNVPKVPHNKLYGFWLEGSEIDKNAGHANLTSWFMVNKKGIKTQDKKLPNTFKNSPRIPIFANHILKNIMKNAAVYAGLVASAFFNLGQATVNLTLVPAVNTVRIGEQVNLEWTTDQDYKLELEFAQKFDGGWSPAKYVFKNRRSKAGDGNYTFTIPKVEPNREYALWLSGENISGSGGYANLTNWFVVESQYEDLK</sequence>
<dbReference type="Proteomes" id="UP000308953">
    <property type="component" value="Unassembled WGS sequence"/>
</dbReference>
<evidence type="ECO:0000256" key="1">
    <source>
        <dbReference type="SAM" id="SignalP"/>
    </source>
</evidence>
<evidence type="ECO:0000313" key="2">
    <source>
        <dbReference type="EMBL" id="THX37340.1"/>
    </source>
</evidence>
<proteinExistence type="predicted"/>
<dbReference type="EMBL" id="QZAV01000134">
    <property type="protein sequence ID" value="THX37340.1"/>
    <property type="molecule type" value="Genomic_DNA"/>
</dbReference>
<reference evidence="2 3" key="1">
    <citation type="submission" date="2018-10" db="EMBL/GenBank/DDBJ databases">
        <title>Fifty Aureobasidium pullulans genomes reveal a recombining polyextremotolerant generalist.</title>
        <authorList>
            <person name="Gostincar C."/>
            <person name="Turk M."/>
            <person name="Zajc J."/>
            <person name="Gunde-Cimerman N."/>
        </authorList>
    </citation>
    <scope>NUCLEOTIDE SEQUENCE [LARGE SCALE GENOMIC DNA]</scope>
    <source>
        <strain evidence="2 3">EXF-9785</strain>
    </source>
</reference>